<proteinExistence type="predicted"/>
<dbReference type="GO" id="GO:0005634">
    <property type="term" value="C:nucleus"/>
    <property type="evidence" value="ECO:0007669"/>
    <property type="project" value="UniProtKB-SubCell"/>
</dbReference>
<reference evidence="2" key="2">
    <citation type="submission" date="2020-06" db="EMBL/GenBank/DDBJ databases">
        <authorList>
            <person name="Sheffer M."/>
        </authorList>
    </citation>
    <scope>NUCLEOTIDE SEQUENCE</scope>
</reference>
<reference evidence="2" key="1">
    <citation type="journal article" date="2020" name="bioRxiv">
        <title>Chromosome-level reference genome of the European wasp spider Argiope bruennichi: a resource for studies on range expansion and evolutionary adaptation.</title>
        <authorList>
            <person name="Sheffer M.M."/>
            <person name="Hoppe A."/>
            <person name="Krehenwinkel H."/>
            <person name="Uhl G."/>
            <person name="Kuss A.W."/>
            <person name="Jensen L."/>
            <person name="Jensen C."/>
            <person name="Gillespie R.G."/>
            <person name="Hoff K.J."/>
            <person name="Prost S."/>
        </authorList>
    </citation>
    <scope>NUCLEOTIDE SEQUENCE</scope>
</reference>
<keyword evidence="3" id="KW-1185">Reference proteome</keyword>
<name>A0A8T0FKY9_ARGBR</name>
<dbReference type="AlphaFoldDB" id="A0A8T0FKY9"/>
<evidence type="ECO:0000313" key="2">
    <source>
        <dbReference type="EMBL" id="KAF8789493.1"/>
    </source>
</evidence>
<dbReference type="SUPFAM" id="SSF46689">
    <property type="entry name" value="Homeodomain-like"/>
    <property type="match status" value="1"/>
</dbReference>
<comment type="subcellular location">
    <subcellularLocation>
        <location evidence="1">Nucleus</location>
    </subcellularLocation>
</comment>
<dbReference type="Gene3D" id="1.10.1270.10">
    <property type="entry name" value="TrpR-like"/>
    <property type="match status" value="1"/>
</dbReference>
<dbReference type="Proteomes" id="UP000807504">
    <property type="component" value="Unassembled WGS sequence"/>
</dbReference>
<dbReference type="EMBL" id="JABXBU010000012">
    <property type="protein sequence ID" value="KAF8789493.1"/>
    <property type="molecule type" value="Genomic_DNA"/>
</dbReference>
<dbReference type="InterPro" id="IPR038116">
    <property type="entry name" value="TrpR-like_sf"/>
</dbReference>
<gene>
    <name evidence="2" type="ORF">HNY73_007426</name>
</gene>
<evidence type="ECO:0000256" key="1">
    <source>
        <dbReference type="ARBA" id="ARBA00004123"/>
    </source>
</evidence>
<sequence>MGKVRDLRPRKVGRISVLLQETPLKQKEIAKKLNVSTQTISNIKKKLENGHNLASNIVEKCGRPKKTTPRMDRKTIKMAIKNRRASCRMISNQLAAKGITIPRRTRSFDRYHVI</sequence>
<protein>
    <submittedName>
        <fullName evidence="2">Uncharacterized protein</fullName>
    </submittedName>
</protein>
<organism evidence="2 3">
    <name type="scientific">Argiope bruennichi</name>
    <name type="common">Wasp spider</name>
    <name type="synonym">Aranea bruennichi</name>
    <dbReference type="NCBI Taxonomy" id="94029"/>
    <lineage>
        <taxon>Eukaryota</taxon>
        <taxon>Metazoa</taxon>
        <taxon>Ecdysozoa</taxon>
        <taxon>Arthropoda</taxon>
        <taxon>Chelicerata</taxon>
        <taxon>Arachnida</taxon>
        <taxon>Araneae</taxon>
        <taxon>Araneomorphae</taxon>
        <taxon>Entelegynae</taxon>
        <taxon>Araneoidea</taxon>
        <taxon>Araneidae</taxon>
        <taxon>Argiope</taxon>
    </lineage>
</organism>
<evidence type="ECO:0000313" key="3">
    <source>
        <dbReference type="Proteomes" id="UP000807504"/>
    </source>
</evidence>
<comment type="caution">
    <text evidence="2">The sequence shown here is derived from an EMBL/GenBank/DDBJ whole genome shotgun (WGS) entry which is preliminary data.</text>
</comment>
<dbReference type="InterPro" id="IPR009057">
    <property type="entry name" value="Homeodomain-like_sf"/>
</dbReference>
<accession>A0A8T0FKY9</accession>